<protein>
    <submittedName>
        <fullName evidence="1">Uncharacterized protein</fullName>
    </submittedName>
</protein>
<sequence>MTPFGYNKHQRCYPVNYFEQQGVS</sequence>
<proteinExistence type="predicted"/>
<dbReference type="EMBL" id="GGEC01089235">
    <property type="protein sequence ID" value="MBX69719.1"/>
    <property type="molecule type" value="Transcribed_RNA"/>
</dbReference>
<evidence type="ECO:0000313" key="1">
    <source>
        <dbReference type="EMBL" id="MBX69719.1"/>
    </source>
</evidence>
<accession>A0A2P2QRS9</accession>
<reference evidence="1" key="1">
    <citation type="submission" date="2018-02" db="EMBL/GenBank/DDBJ databases">
        <title>Rhizophora mucronata_Transcriptome.</title>
        <authorList>
            <person name="Meera S.P."/>
            <person name="Sreeshan A."/>
            <person name="Augustine A."/>
        </authorList>
    </citation>
    <scope>NUCLEOTIDE SEQUENCE</scope>
    <source>
        <tissue evidence="1">Leaf</tissue>
    </source>
</reference>
<organism evidence="1">
    <name type="scientific">Rhizophora mucronata</name>
    <name type="common">Asiatic mangrove</name>
    <dbReference type="NCBI Taxonomy" id="61149"/>
    <lineage>
        <taxon>Eukaryota</taxon>
        <taxon>Viridiplantae</taxon>
        <taxon>Streptophyta</taxon>
        <taxon>Embryophyta</taxon>
        <taxon>Tracheophyta</taxon>
        <taxon>Spermatophyta</taxon>
        <taxon>Magnoliopsida</taxon>
        <taxon>eudicotyledons</taxon>
        <taxon>Gunneridae</taxon>
        <taxon>Pentapetalae</taxon>
        <taxon>rosids</taxon>
        <taxon>fabids</taxon>
        <taxon>Malpighiales</taxon>
        <taxon>Rhizophoraceae</taxon>
        <taxon>Rhizophora</taxon>
    </lineage>
</organism>
<name>A0A2P2QRS9_RHIMU</name>
<dbReference type="AlphaFoldDB" id="A0A2P2QRS9"/>